<dbReference type="Proteomes" id="UP000318081">
    <property type="component" value="Chromosome"/>
</dbReference>
<feature type="region of interest" description="Disordered" evidence="1">
    <location>
        <begin position="136"/>
        <end position="165"/>
    </location>
</feature>
<gene>
    <name evidence="2" type="ORF">TBK1r_24690</name>
</gene>
<accession>A0ABX5XNG6</accession>
<organism evidence="2 3">
    <name type="scientific">Stieleria magnilauensis</name>
    <dbReference type="NCBI Taxonomy" id="2527963"/>
    <lineage>
        <taxon>Bacteria</taxon>
        <taxon>Pseudomonadati</taxon>
        <taxon>Planctomycetota</taxon>
        <taxon>Planctomycetia</taxon>
        <taxon>Pirellulales</taxon>
        <taxon>Pirellulaceae</taxon>
        <taxon>Stieleria</taxon>
    </lineage>
</organism>
<protein>
    <submittedName>
        <fullName evidence="2">Uncharacterized protein</fullName>
    </submittedName>
</protein>
<keyword evidence="3" id="KW-1185">Reference proteome</keyword>
<dbReference type="EMBL" id="CP036432">
    <property type="protein sequence ID" value="QDV83527.1"/>
    <property type="molecule type" value="Genomic_DNA"/>
</dbReference>
<proteinExistence type="predicted"/>
<sequence length="165" mass="18677">MKRKARREPKFLPRTCCLRSPTKTLPRPVNSMIRQPFPLTVTRPIRRKGCVVNTCACLTRIVLRYAFPQQDVAAQRNVPALPPEHSPRAPCVLRIPSKIEARVSPPRFVRLNHRSIVVIDPSIVVDPSSTIVPSMKHSIANRTRSDEEQKPKSDVVTRNPPEVPL</sequence>
<evidence type="ECO:0000256" key="1">
    <source>
        <dbReference type="SAM" id="MobiDB-lite"/>
    </source>
</evidence>
<evidence type="ECO:0000313" key="2">
    <source>
        <dbReference type="EMBL" id="QDV83527.1"/>
    </source>
</evidence>
<feature type="compositionally biased region" description="Basic and acidic residues" evidence="1">
    <location>
        <begin position="143"/>
        <end position="155"/>
    </location>
</feature>
<evidence type="ECO:0000313" key="3">
    <source>
        <dbReference type="Proteomes" id="UP000318081"/>
    </source>
</evidence>
<name>A0ABX5XNG6_9BACT</name>
<reference evidence="2 3" key="1">
    <citation type="submission" date="2019-02" db="EMBL/GenBank/DDBJ databases">
        <title>Deep-cultivation of Planctomycetes and their phenomic and genomic characterization uncovers novel biology.</title>
        <authorList>
            <person name="Wiegand S."/>
            <person name="Jogler M."/>
            <person name="Boedeker C."/>
            <person name="Pinto D."/>
            <person name="Vollmers J."/>
            <person name="Rivas-Marin E."/>
            <person name="Kohn T."/>
            <person name="Peeters S.H."/>
            <person name="Heuer A."/>
            <person name="Rast P."/>
            <person name="Oberbeckmann S."/>
            <person name="Bunk B."/>
            <person name="Jeske O."/>
            <person name="Meyerdierks A."/>
            <person name="Storesund J.E."/>
            <person name="Kallscheuer N."/>
            <person name="Luecker S."/>
            <person name="Lage O.M."/>
            <person name="Pohl T."/>
            <person name="Merkel B.J."/>
            <person name="Hornburger P."/>
            <person name="Mueller R.-W."/>
            <person name="Bruemmer F."/>
            <person name="Labrenz M."/>
            <person name="Spormann A.M."/>
            <person name="Op den Camp H."/>
            <person name="Overmann J."/>
            <person name="Amann R."/>
            <person name="Jetten M.S.M."/>
            <person name="Mascher T."/>
            <person name="Medema M.H."/>
            <person name="Devos D.P."/>
            <person name="Kaster A.-K."/>
            <person name="Ovreas L."/>
            <person name="Rohde M."/>
            <person name="Galperin M.Y."/>
            <person name="Jogler C."/>
        </authorList>
    </citation>
    <scope>NUCLEOTIDE SEQUENCE [LARGE SCALE GENOMIC DNA]</scope>
    <source>
        <strain evidence="2 3">TBK1r</strain>
    </source>
</reference>